<reference evidence="1" key="3">
    <citation type="journal article" date="2002" name="Plasmid">
        <title>Analysis and characterization of the IncFV plasmid pED208 transfer region.</title>
        <authorList>
            <person name="Lu J."/>
            <person name="Manchak J."/>
            <person name="Klimke W."/>
            <person name="Davidson C."/>
            <person name="Firth N."/>
            <person name="Skurray R.A."/>
            <person name="Frost L.S."/>
        </authorList>
    </citation>
    <scope>NUCLEOTIDE SEQUENCE</scope>
    <source>
        <plasmid evidence="1">pED208</plasmid>
    </source>
</reference>
<evidence type="ECO:0000313" key="1">
    <source>
        <dbReference type="EMBL" id="AAM90710.1"/>
    </source>
</evidence>
<name>Q8KNL4_SALTI</name>
<dbReference type="EMBL" id="AF411480">
    <property type="protein sequence ID" value="AAM90710.1"/>
    <property type="molecule type" value="Genomic_DNA"/>
</dbReference>
<reference evidence="1" key="1">
    <citation type="journal article" date="1986" name="J. Bacteriol.">
        <title>Nucleotide sequence of the tra YALE region from IncFV plasmid pED208.</title>
        <authorList>
            <person name="Finlay B.B."/>
            <person name="Frost L.S."/>
            <person name="Paranchych W."/>
        </authorList>
    </citation>
    <scope>NUCLEOTIDE SEQUENCE</scope>
    <source>
        <plasmid evidence="1">pED208</plasmid>
    </source>
</reference>
<protein>
    <submittedName>
        <fullName evidence="1">OrfX2</fullName>
    </submittedName>
</protein>
<keyword evidence="1" id="KW-0614">Plasmid</keyword>
<proteinExistence type="predicted"/>
<dbReference type="AlphaFoldDB" id="Q8KNL4"/>
<geneLocation type="plasmid" evidence="1">
    <name>pED208</name>
</geneLocation>
<reference evidence="1" key="2">
    <citation type="journal article" date="1991" name="Mol. Microbiol.">
        <title>Characterization of the oriT region of the IncFV plasmid pED208.</title>
        <authorList>
            <person name="Di Laurenzio L."/>
            <person name="Frost L.S."/>
            <person name="Finlay B.B."/>
            <person name="Paranchych W."/>
        </authorList>
    </citation>
    <scope>NUCLEOTIDE SEQUENCE</scope>
    <source>
        <plasmid evidence="1">pED208</plasmid>
    </source>
</reference>
<accession>Q8KNL4</accession>
<organism evidence="1">
    <name type="scientific">Salmonella typhi</name>
    <dbReference type="NCBI Taxonomy" id="90370"/>
    <lineage>
        <taxon>Bacteria</taxon>
        <taxon>Pseudomonadati</taxon>
        <taxon>Pseudomonadota</taxon>
        <taxon>Gammaproteobacteria</taxon>
        <taxon>Enterobacterales</taxon>
        <taxon>Enterobacteriaceae</taxon>
        <taxon>Salmonella</taxon>
    </lineage>
</organism>
<sequence>MTTNSNGGPGKTRHLNDIAACCENMGMRVICVGATESDFWLSAPLPCTTALDWKARIAQGVLQRERGLCLFLGKPGSGMSVTKQQMSRVVLAKCEK</sequence>